<dbReference type="EMBL" id="SOJN01000077">
    <property type="protein sequence ID" value="TET45695.1"/>
    <property type="molecule type" value="Genomic_DNA"/>
</dbReference>
<evidence type="ECO:0000313" key="5">
    <source>
        <dbReference type="Proteomes" id="UP000315525"/>
    </source>
</evidence>
<gene>
    <name evidence="4" type="ORF">E3J62_06675</name>
</gene>
<protein>
    <submittedName>
        <fullName evidence="4">TetR/AcrR family transcriptional regulator</fullName>
    </submittedName>
</protein>
<keyword evidence="1 2" id="KW-0238">DNA-binding</keyword>
<feature type="DNA-binding region" description="H-T-H motif" evidence="2">
    <location>
        <begin position="62"/>
        <end position="81"/>
    </location>
</feature>
<dbReference type="InterPro" id="IPR036271">
    <property type="entry name" value="Tet_transcr_reg_TetR-rel_C_sf"/>
</dbReference>
<dbReference type="PROSITE" id="PS50977">
    <property type="entry name" value="HTH_TETR_2"/>
    <property type="match status" value="1"/>
</dbReference>
<dbReference type="Pfam" id="PF00440">
    <property type="entry name" value="TetR_N"/>
    <property type="match status" value="1"/>
</dbReference>
<dbReference type="InterPro" id="IPR049149">
    <property type="entry name" value="TetR/AcrR_C"/>
</dbReference>
<dbReference type="SUPFAM" id="SSF46689">
    <property type="entry name" value="Homeodomain-like"/>
    <property type="match status" value="1"/>
</dbReference>
<dbReference type="InterPro" id="IPR050624">
    <property type="entry name" value="HTH-type_Tx_Regulator"/>
</dbReference>
<sequence>MTKRRIGVIYTDGRSRLTVGMSRVKIREQMMEERTEDHRDTKVLLIGAAWELFAKNGYDATPVQAIIDKARVSKGTFYHYFSSKEEVLNAVVERMTKEGFDQIAASLQDDSVSPLERLNRFFAASWRWKLANIGVLIEVARILYRDENIIIRHKMNMRTTALVAPPLANIIAQGVEEGVFDVADPEEAAMFILHMGNSVGEMQVKSLLELEDKPENMAVMEQRITLYLKALEGILGAPKGSIEVVDKDFFEGISRAIRERQ</sequence>
<dbReference type="Pfam" id="PF21303">
    <property type="entry name" value="TetR_C_39"/>
    <property type="match status" value="1"/>
</dbReference>
<reference evidence="4 5" key="1">
    <citation type="submission" date="2019-03" db="EMBL/GenBank/DDBJ databases">
        <title>Metabolic potential of uncultured bacteria and archaea associated with petroleum seepage in deep-sea sediments.</title>
        <authorList>
            <person name="Dong X."/>
            <person name="Hubert C."/>
        </authorList>
    </citation>
    <scope>NUCLEOTIDE SEQUENCE [LARGE SCALE GENOMIC DNA]</scope>
    <source>
        <strain evidence="4">E44_bin18</strain>
    </source>
</reference>
<dbReference type="SUPFAM" id="SSF48498">
    <property type="entry name" value="Tetracyclin repressor-like, C-terminal domain"/>
    <property type="match status" value="1"/>
</dbReference>
<evidence type="ECO:0000256" key="1">
    <source>
        <dbReference type="ARBA" id="ARBA00023125"/>
    </source>
</evidence>
<dbReference type="PRINTS" id="PR00455">
    <property type="entry name" value="HTHTETR"/>
</dbReference>
<dbReference type="InterPro" id="IPR009057">
    <property type="entry name" value="Homeodomain-like_sf"/>
</dbReference>
<dbReference type="Proteomes" id="UP000315525">
    <property type="component" value="Unassembled WGS sequence"/>
</dbReference>
<dbReference type="PANTHER" id="PTHR43479:SF11">
    <property type="entry name" value="ACREF_ENVCD OPERON REPRESSOR-RELATED"/>
    <property type="match status" value="1"/>
</dbReference>
<evidence type="ECO:0000256" key="2">
    <source>
        <dbReference type="PROSITE-ProRule" id="PRU00335"/>
    </source>
</evidence>
<dbReference type="GO" id="GO:0003677">
    <property type="term" value="F:DNA binding"/>
    <property type="evidence" value="ECO:0007669"/>
    <property type="project" value="UniProtKB-UniRule"/>
</dbReference>
<dbReference type="AlphaFoldDB" id="A0A523UT70"/>
<feature type="domain" description="HTH tetR-type" evidence="3">
    <location>
        <begin position="39"/>
        <end position="99"/>
    </location>
</feature>
<name>A0A523UT70_UNCT6</name>
<evidence type="ECO:0000313" key="4">
    <source>
        <dbReference type="EMBL" id="TET45695.1"/>
    </source>
</evidence>
<dbReference type="InterPro" id="IPR001647">
    <property type="entry name" value="HTH_TetR"/>
</dbReference>
<dbReference type="Gene3D" id="1.10.357.10">
    <property type="entry name" value="Tetracycline Repressor, domain 2"/>
    <property type="match status" value="1"/>
</dbReference>
<dbReference type="PANTHER" id="PTHR43479">
    <property type="entry name" value="ACREF/ENVCD OPERON REPRESSOR-RELATED"/>
    <property type="match status" value="1"/>
</dbReference>
<evidence type="ECO:0000259" key="3">
    <source>
        <dbReference type="PROSITE" id="PS50977"/>
    </source>
</evidence>
<accession>A0A523UT70</accession>
<organism evidence="4 5">
    <name type="scientific">candidate division TA06 bacterium</name>
    <dbReference type="NCBI Taxonomy" id="2250710"/>
    <lineage>
        <taxon>Bacteria</taxon>
        <taxon>Bacteria division TA06</taxon>
    </lineage>
</organism>
<proteinExistence type="predicted"/>
<comment type="caution">
    <text evidence="4">The sequence shown here is derived from an EMBL/GenBank/DDBJ whole genome shotgun (WGS) entry which is preliminary data.</text>
</comment>